<keyword evidence="3" id="KW-1185">Reference proteome</keyword>
<feature type="compositionally biased region" description="Basic and acidic residues" evidence="1">
    <location>
        <begin position="52"/>
        <end position="71"/>
    </location>
</feature>
<feature type="region of interest" description="Disordered" evidence="1">
    <location>
        <begin position="1"/>
        <end position="22"/>
    </location>
</feature>
<evidence type="ECO:0000256" key="1">
    <source>
        <dbReference type="SAM" id="MobiDB-lite"/>
    </source>
</evidence>
<organism evidence="2 3">
    <name type="scientific">Piliocolobus tephrosceles</name>
    <name type="common">Ugandan red Colobus</name>
    <dbReference type="NCBI Taxonomy" id="591936"/>
    <lineage>
        <taxon>Eukaryota</taxon>
        <taxon>Metazoa</taxon>
        <taxon>Chordata</taxon>
        <taxon>Craniata</taxon>
        <taxon>Vertebrata</taxon>
        <taxon>Euteleostomi</taxon>
        <taxon>Mammalia</taxon>
        <taxon>Eutheria</taxon>
        <taxon>Euarchontoglires</taxon>
        <taxon>Primates</taxon>
        <taxon>Haplorrhini</taxon>
        <taxon>Catarrhini</taxon>
        <taxon>Cercopithecidae</taxon>
        <taxon>Colobinae</taxon>
        <taxon>Piliocolobus</taxon>
    </lineage>
</organism>
<protein>
    <submittedName>
        <fullName evidence="2">Uncharacterized protein</fullName>
    </submittedName>
</protein>
<dbReference type="AlphaFoldDB" id="A0A8C9IBD3"/>
<feature type="region of interest" description="Disordered" evidence="1">
    <location>
        <begin position="52"/>
        <end position="77"/>
    </location>
</feature>
<name>A0A8C9IBD3_9PRIM</name>
<dbReference type="Proteomes" id="UP000694416">
    <property type="component" value="Unplaced"/>
</dbReference>
<accession>A0A8C9IBD3</accession>
<evidence type="ECO:0000313" key="3">
    <source>
        <dbReference type="Proteomes" id="UP000694416"/>
    </source>
</evidence>
<proteinExistence type="predicted"/>
<sequence length="109" mass="11844">MPHVHQGRGGDEDDLQHPEADVGDGKGLVVAHVLAARLLGVAHEVGLLIPPHELRGRAKDEDPEDEKHGEPDSADDGGVLIHLLQDVPQETPNYLILWVSGLPTKFLYI</sequence>
<evidence type="ECO:0000313" key="2">
    <source>
        <dbReference type="Ensembl" id="ENSPTEP00000033293.1"/>
    </source>
</evidence>
<dbReference type="Ensembl" id="ENSPTET00000045636.1">
    <property type="protein sequence ID" value="ENSPTEP00000033293.1"/>
    <property type="gene ID" value="ENSPTEG00000031823.1"/>
</dbReference>
<reference evidence="2" key="2">
    <citation type="submission" date="2025-09" db="UniProtKB">
        <authorList>
            <consortium name="Ensembl"/>
        </authorList>
    </citation>
    <scope>IDENTIFICATION</scope>
</reference>
<reference evidence="2" key="1">
    <citation type="submission" date="2025-08" db="UniProtKB">
        <authorList>
            <consortium name="Ensembl"/>
        </authorList>
    </citation>
    <scope>IDENTIFICATION</scope>
</reference>